<accession>A0A7W6E4I0</accession>
<feature type="region of interest" description="Disordered" evidence="1">
    <location>
        <begin position="46"/>
        <end position="77"/>
    </location>
</feature>
<dbReference type="AlphaFoldDB" id="A0A7W6E4I0"/>
<dbReference type="EMBL" id="JACIEI010000006">
    <property type="protein sequence ID" value="MBB3994582.1"/>
    <property type="molecule type" value="Genomic_DNA"/>
</dbReference>
<dbReference type="Proteomes" id="UP000530268">
    <property type="component" value="Unassembled WGS sequence"/>
</dbReference>
<proteinExistence type="predicted"/>
<evidence type="ECO:0000313" key="4">
    <source>
        <dbReference type="Proteomes" id="UP000530268"/>
    </source>
</evidence>
<keyword evidence="4" id="KW-1185">Reference proteome</keyword>
<evidence type="ECO:0000256" key="2">
    <source>
        <dbReference type="SAM" id="SignalP"/>
    </source>
</evidence>
<sequence length="535" mass="56906">MRASGWHVFGKAALFALFPLAVTAQSPTTAPLSVIDWLDNPAPAAQLPRAPRPIATKPAPLDEPPVTSSGTAPQIITRPLKAGAPRNVGLVPVAITGIQPDLWLGSDIAKVAPQIDSLPQFDLPAANALLYTLLLAESAAPSGGIQMLDMLTRARVAKLMELGAVEPALALVEQAGASTSPALFDLWAELSLLVGTEDDACAALLRMPRLTQDTGLQVFCSARAGDWDNAALTFGSAKALSLLPRQKLDVLDRFLNPDLFENAPPLPTPRQIDPLTFRLFEAIGEALPTGPLPRTYAVADLRDLVGWKSQLEAAERLTRAGALPGNRLLGLYTNRKPAASGSIWDRVKAVQRLDTALSSGSAEAVAKTLPNAWRELQGNMLEVSMAALFHDRLSQIQLTGNPANIQAQLGLLSPEYEIVAANLAKTVSLGNNTALILGVAQDAIDPETFGQPPSAALPRAIYDAFTSPRPRAEWMEMAQSNRLGEALLATLEAMHEGANGDSLSLRDALGTLRALGLEDTARRAALQILILDRNQ</sequence>
<gene>
    <name evidence="3" type="ORF">GGR95_002228</name>
</gene>
<evidence type="ECO:0000256" key="1">
    <source>
        <dbReference type="SAM" id="MobiDB-lite"/>
    </source>
</evidence>
<protein>
    <recommendedName>
        <fullName evidence="5">Antifreeze protein</fullName>
    </recommendedName>
</protein>
<feature type="compositionally biased region" description="Low complexity" evidence="1">
    <location>
        <begin position="46"/>
        <end position="55"/>
    </location>
</feature>
<evidence type="ECO:0000313" key="3">
    <source>
        <dbReference type="EMBL" id="MBB3994582.1"/>
    </source>
</evidence>
<evidence type="ECO:0008006" key="5">
    <source>
        <dbReference type="Google" id="ProtNLM"/>
    </source>
</evidence>
<feature type="signal peptide" evidence="2">
    <location>
        <begin position="1"/>
        <end position="24"/>
    </location>
</feature>
<comment type="caution">
    <text evidence="3">The sequence shown here is derived from an EMBL/GenBank/DDBJ whole genome shotgun (WGS) entry which is preliminary data.</text>
</comment>
<keyword evidence="2" id="KW-0732">Signal</keyword>
<reference evidence="3 4" key="1">
    <citation type="submission" date="2020-08" db="EMBL/GenBank/DDBJ databases">
        <title>Genomic Encyclopedia of Type Strains, Phase IV (KMG-IV): sequencing the most valuable type-strain genomes for metagenomic binning, comparative biology and taxonomic classification.</title>
        <authorList>
            <person name="Goeker M."/>
        </authorList>
    </citation>
    <scope>NUCLEOTIDE SEQUENCE [LARGE SCALE GENOMIC DNA]</scope>
    <source>
        <strain evidence="3 4">DSM 102234</strain>
    </source>
</reference>
<organism evidence="3 4">
    <name type="scientific">Sulfitobacter undariae</name>
    <dbReference type="NCBI Taxonomy" id="1563671"/>
    <lineage>
        <taxon>Bacteria</taxon>
        <taxon>Pseudomonadati</taxon>
        <taxon>Pseudomonadota</taxon>
        <taxon>Alphaproteobacteria</taxon>
        <taxon>Rhodobacterales</taxon>
        <taxon>Roseobacteraceae</taxon>
        <taxon>Sulfitobacter</taxon>
    </lineage>
</organism>
<dbReference type="RefSeq" id="WP_184565717.1">
    <property type="nucleotide sequence ID" value="NZ_JACIEI010000006.1"/>
</dbReference>
<name>A0A7W6E4I0_9RHOB</name>
<feature type="chain" id="PRO_5030892553" description="Antifreeze protein" evidence="2">
    <location>
        <begin position="25"/>
        <end position="535"/>
    </location>
</feature>